<feature type="chain" id="PRO_5004212879" description="UrcA family protein" evidence="1">
    <location>
        <begin position="23"/>
        <end position="102"/>
    </location>
</feature>
<dbReference type="eggNOG" id="ENOG5032G0S">
    <property type="taxonomic scope" value="Bacteria"/>
</dbReference>
<dbReference type="AlphaFoldDB" id="Q2N6M2"/>
<protein>
    <recommendedName>
        <fullName evidence="4">UrcA family protein</fullName>
    </recommendedName>
</protein>
<keyword evidence="3" id="KW-1185">Reference proteome</keyword>
<dbReference type="Proteomes" id="UP000008808">
    <property type="component" value="Chromosome"/>
</dbReference>
<name>Q2N6M2_ERYLH</name>
<gene>
    <name evidence="2" type="ordered locus">ELI_12885</name>
</gene>
<reference evidence="3" key="1">
    <citation type="journal article" date="2009" name="J. Bacteriol.">
        <title>Complete genome sequence of Erythrobacter litoralis HTCC2594.</title>
        <authorList>
            <person name="Oh H.M."/>
            <person name="Giovannoni S.J."/>
            <person name="Ferriera S."/>
            <person name="Johnson J."/>
            <person name="Cho J.C."/>
        </authorList>
    </citation>
    <scope>NUCLEOTIDE SEQUENCE [LARGE SCALE GENOMIC DNA]</scope>
    <source>
        <strain evidence="3">HTCC2594</strain>
    </source>
</reference>
<evidence type="ECO:0000313" key="3">
    <source>
        <dbReference type="Proteomes" id="UP000008808"/>
    </source>
</evidence>
<evidence type="ECO:0000313" key="2">
    <source>
        <dbReference type="EMBL" id="ABC64669.1"/>
    </source>
</evidence>
<dbReference type="RefSeq" id="WP_011415491.1">
    <property type="nucleotide sequence ID" value="NC_007722.1"/>
</dbReference>
<accession>Q2N6M2</accession>
<sequence>MKTPILALAATASLLTGAPALAGSANADAMVVTYADLDLNTTAGQKTLESRIDAAAKKYCSVGVHTTGTRITASKAKGCIREVKRLAKRQFAQVMDETRLGG</sequence>
<evidence type="ECO:0008006" key="4">
    <source>
        <dbReference type="Google" id="ProtNLM"/>
    </source>
</evidence>
<dbReference type="OrthoDB" id="7450905at2"/>
<keyword evidence="1" id="KW-0732">Signal</keyword>
<organism evidence="2 3">
    <name type="scientific">Erythrobacter litoralis (strain HTCC2594)</name>
    <dbReference type="NCBI Taxonomy" id="314225"/>
    <lineage>
        <taxon>Bacteria</taxon>
        <taxon>Pseudomonadati</taxon>
        <taxon>Pseudomonadota</taxon>
        <taxon>Alphaproteobacteria</taxon>
        <taxon>Sphingomonadales</taxon>
        <taxon>Erythrobacteraceae</taxon>
        <taxon>Erythrobacter/Porphyrobacter group</taxon>
        <taxon>Erythrobacter</taxon>
    </lineage>
</organism>
<dbReference type="EMBL" id="CP000157">
    <property type="protein sequence ID" value="ABC64669.1"/>
    <property type="molecule type" value="Genomic_DNA"/>
</dbReference>
<evidence type="ECO:0000256" key="1">
    <source>
        <dbReference type="SAM" id="SignalP"/>
    </source>
</evidence>
<proteinExistence type="predicted"/>
<dbReference type="HOGENOM" id="CLU_179177_0_0_5"/>
<dbReference type="KEGG" id="eli:ELI_12885"/>
<dbReference type="NCBIfam" id="TIGR04433">
    <property type="entry name" value="UrcA_uranyl"/>
    <property type="match status" value="1"/>
</dbReference>
<dbReference type="InterPro" id="IPR030972">
    <property type="entry name" value="UrcA_uranyl"/>
</dbReference>
<feature type="signal peptide" evidence="1">
    <location>
        <begin position="1"/>
        <end position="22"/>
    </location>
</feature>
<dbReference type="STRING" id="314225.ELI_12885"/>